<keyword evidence="1" id="KW-0812">Transmembrane</keyword>
<keyword evidence="1" id="KW-1133">Transmembrane helix</keyword>
<gene>
    <name evidence="2" type="ORF">CRI88_18655</name>
</gene>
<reference evidence="2 3" key="1">
    <citation type="submission" date="2017-10" db="EMBL/GenBank/DDBJ databases">
        <title>Draft genome of Lysinibacillus fusiformis strain Juneja, a laboratory-derived pathogen of Drosophila melanogaster.</title>
        <authorList>
            <person name="Smith B.R."/>
            <person name="Unckless R.L."/>
        </authorList>
    </citation>
    <scope>NUCLEOTIDE SEQUENCE [LARGE SCALE GENOMIC DNA]</scope>
    <source>
        <strain evidence="2 3">Juneja</strain>
    </source>
</reference>
<organism evidence="2 3">
    <name type="scientific">Lysinibacillus fusiformis</name>
    <dbReference type="NCBI Taxonomy" id="28031"/>
    <lineage>
        <taxon>Bacteria</taxon>
        <taxon>Bacillati</taxon>
        <taxon>Bacillota</taxon>
        <taxon>Bacilli</taxon>
        <taxon>Bacillales</taxon>
        <taxon>Bacillaceae</taxon>
        <taxon>Lysinibacillus</taxon>
    </lineage>
</organism>
<dbReference type="AlphaFoldDB" id="A0A2I0UWN0"/>
<dbReference type="RefSeq" id="WP_101966933.1">
    <property type="nucleotide sequence ID" value="NZ_PDFK01000007.1"/>
</dbReference>
<accession>A0A2I0UWN0</accession>
<comment type="caution">
    <text evidence="2">The sequence shown here is derived from an EMBL/GenBank/DDBJ whole genome shotgun (WGS) entry which is preliminary data.</text>
</comment>
<sequence length="234" mass="27664">MSWEIKKKKRRNKTIYLILSFVFLLLFFICLLFHFYKSYSPGNITINAPFGLGTYEFSKAELSQKELDISWKLYVELSTRKAAIPIDSENDIITEIYDSWYELFKSTRGYLLELSSEDLEGNDNAQQIVSLSLNVLNQGLRPHLTEWHGKYRKWYESALQNPDYKDLSPQEIQKKYKNYHELMKSIEDVNRNLILYAEELKKFSVEEPPNLPTKIITKIMDTVEDLDYSEEKSK</sequence>
<evidence type="ECO:0000313" key="2">
    <source>
        <dbReference type="EMBL" id="PKU50445.1"/>
    </source>
</evidence>
<protein>
    <submittedName>
        <fullName evidence="2">Uncharacterized protein</fullName>
    </submittedName>
</protein>
<dbReference type="Proteomes" id="UP000234956">
    <property type="component" value="Unassembled WGS sequence"/>
</dbReference>
<evidence type="ECO:0000313" key="3">
    <source>
        <dbReference type="Proteomes" id="UP000234956"/>
    </source>
</evidence>
<proteinExistence type="predicted"/>
<feature type="transmembrane region" description="Helical" evidence="1">
    <location>
        <begin position="15"/>
        <end position="36"/>
    </location>
</feature>
<dbReference type="EMBL" id="PDFK01000007">
    <property type="protein sequence ID" value="PKU50445.1"/>
    <property type="molecule type" value="Genomic_DNA"/>
</dbReference>
<name>A0A2I0UWN0_9BACI</name>
<keyword evidence="1" id="KW-0472">Membrane</keyword>
<evidence type="ECO:0000256" key="1">
    <source>
        <dbReference type="SAM" id="Phobius"/>
    </source>
</evidence>